<name>A0A543KQI6_9MICO</name>
<evidence type="ECO:0000256" key="4">
    <source>
        <dbReference type="ARBA" id="ARBA00022801"/>
    </source>
</evidence>
<dbReference type="EMBL" id="VFPU01000001">
    <property type="protein sequence ID" value="TQM97336.1"/>
    <property type="molecule type" value="Genomic_DNA"/>
</dbReference>
<keyword evidence="5" id="KW-0862">Zinc</keyword>
<comment type="similarity">
    <text evidence="2">Belongs to the peptidase M20A family.</text>
</comment>
<dbReference type="PANTHER" id="PTHR43808">
    <property type="entry name" value="ACETYLORNITHINE DEACETYLASE"/>
    <property type="match status" value="1"/>
</dbReference>
<dbReference type="AlphaFoldDB" id="A0A543KQI6"/>
<gene>
    <name evidence="7" type="ORF">FB476_2244</name>
</gene>
<reference evidence="7 8" key="1">
    <citation type="submission" date="2019-06" db="EMBL/GenBank/DDBJ databases">
        <title>Sequencing the genomes of 1000 actinobacteria strains.</title>
        <authorList>
            <person name="Klenk H.-P."/>
        </authorList>
    </citation>
    <scope>NUCLEOTIDE SEQUENCE [LARGE SCALE GENOMIC DNA]</scope>
    <source>
        <strain evidence="7 8">DSM 12362</strain>
    </source>
</reference>
<accession>A0A543KQI6</accession>
<evidence type="ECO:0000256" key="3">
    <source>
        <dbReference type="ARBA" id="ARBA00022723"/>
    </source>
</evidence>
<dbReference type="Pfam" id="PF07687">
    <property type="entry name" value="M20_dimer"/>
    <property type="match status" value="1"/>
</dbReference>
<comment type="caution">
    <text evidence="7">The sequence shown here is derived from an EMBL/GenBank/DDBJ whole genome shotgun (WGS) entry which is preliminary data.</text>
</comment>
<dbReference type="Proteomes" id="UP000315133">
    <property type="component" value="Unassembled WGS sequence"/>
</dbReference>
<keyword evidence="3" id="KW-0479">Metal-binding</keyword>
<evidence type="ECO:0000256" key="1">
    <source>
        <dbReference type="ARBA" id="ARBA00001947"/>
    </source>
</evidence>
<dbReference type="SUPFAM" id="SSF55031">
    <property type="entry name" value="Bacterial exopeptidase dimerisation domain"/>
    <property type="match status" value="1"/>
</dbReference>
<dbReference type="RefSeq" id="WP_141818813.1">
    <property type="nucleotide sequence ID" value="NZ_BAAAIL010000002.1"/>
</dbReference>
<dbReference type="InterPro" id="IPR050072">
    <property type="entry name" value="Peptidase_M20A"/>
</dbReference>
<dbReference type="Gene3D" id="3.30.70.360">
    <property type="match status" value="1"/>
</dbReference>
<evidence type="ECO:0000256" key="5">
    <source>
        <dbReference type="ARBA" id="ARBA00022833"/>
    </source>
</evidence>
<evidence type="ECO:0000259" key="6">
    <source>
        <dbReference type="Pfam" id="PF07687"/>
    </source>
</evidence>
<feature type="domain" description="Peptidase M20 dimerisation" evidence="6">
    <location>
        <begin position="167"/>
        <end position="263"/>
    </location>
</feature>
<evidence type="ECO:0000313" key="7">
    <source>
        <dbReference type="EMBL" id="TQM97336.1"/>
    </source>
</evidence>
<evidence type="ECO:0000313" key="8">
    <source>
        <dbReference type="Proteomes" id="UP000315133"/>
    </source>
</evidence>
<evidence type="ECO:0000256" key="2">
    <source>
        <dbReference type="ARBA" id="ARBA00006247"/>
    </source>
</evidence>
<dbReference type="GO" id="GO:0016787">
    <property type="term" value="F:hydrolase activity"/>
    <property type="evidence" value="ECO:0007669"/>
    <property type="project" value="UniProtKB-KW"/>
</dbReference>
<dbReference type="Gene3D" id="3.40.630.10">
    <property type="entry name" value="Zn peptidases"/>
    <property type="match status" value="1"/>
</dbReference>
<keyword evidence="8" id="KW-1185">Reference proteome</keyword>
<dbReference type="OrthoDB" id="7055905at2"/>
<comment type="cofactor">
    <cofactor evidence="1">
        <name>Zn(2+)</name>
        <dbReference type="ChEBI" id="CHEBI:29105"/>
    </cofactor>
</comment>
<dbReference type="PANTHER" id="PTHR43808:SF8">
    <property type="entry name" value="PEPTIDASE M20 DIMERISATION DOMAIN-CONTAINING PROTEIN"/>
    <property type="match status" value="1"/>
</dbReference>
<organism evidence="7 8">
    <name type="scientific">Ornithinimicrobium humiphilum</name>
    <dbReference type="NCBI Taxonomy" id="125288"/>
    <lineage>
        <taxon>Bacteria</taxon>
        <taxon>Bacillati</taxon>
        <taxon>Actinomycetota</taxon>
        <taxon>Actinomycetes</taxon>
        <taxon>Micrococcales</taxon>
        <taxon>Ornithinimicrobiaceae</taxon>
        <taxon>Ornithinimicrobium</taxon>
    </lineage>
</organism>
<keyword evidence="4" id="KW-0378">Hydrolase</keyword>
<dbReference type="InterPro" id="IPR036264">
    <property type="entry name" value="Bact_exopeptidase_dim_dom"/>
</dbReference>
<dbReference type="InterPro" id="IPR002933">
    <property type="entry name" value="Peptidase_M20"/>
</dbReference>
<dbReference type="CDD" id="cd08659">
    <property type="entry name" value="M20_ArgE_DapE-like"/>
    <property type="match status" value="1"/>
</dbReference>
<dbReference type="GO" id="GO:0046872">
    <property type="term" value="F:metal ion binding"/>
    <property type="evidence" value="ECO:0007669"/>
    <property type="project" value="UniProtKB-KW"/>
</dbReference>
<dbReference type="SUPFAM" id="SSF53187">
    <property type="entry name" value="Zn-dependent exopeptidases"/>
    <property type="match status" value="1"/>
</dbReference>
<proteinExistence type="inferred from homology"/>
<dbReference type="Pfam" id="PF01546">
    <property type="entry name" value="Peptidase_M20"/>
    <property type="match status" value="1"/>
</dbReference>
<protein>
    <submittedName>
        <fullName evidence="7">Acetylornithine deacetylase</fullName>
    </submittedName>
</protein>
<sequence>MLASDDPVGLTQQLVRLDTSAGDEDACTEPLASTLAAAGLEVSLVESGPRRNNLLARWRGGGSLVLSGHLDTVPFTEAGWAEHPLSGAVVGDRIYGRGTSDMKGGLAAMTSAACRAAREGAPAFTLLFTIGEELGCQGARDVLEHGPLPSNPVIVIGESTSNTLRFGHKGATWLRLTSQGRAAHGSRPELGSNAVLSLMRAVLALTDSFAPAHHAHLGLPTVNVGTFAGGVQPNIVPDAAKVELDFRTVPGLEHSDILSLVRSYGPDLRTETMLNLAPVWTDPASAVSRHLKQVVDEVRQGPPGEELAVSYFTDGCVLSALPGSSVYICGPGDPDQPHTADESCAVSRIYEAAAIYHRLIHSLSEVSRPGQLQAQGEP</sequence>
<dbReference type="InterPro" id="IPR011650">
    <property type="entry name" value="Peptidase_M20_dimer"/>
</dbReference>